<sequence>MAHVHVINANLENPSTDVLYHLGLSYSEAERDEFRAIFGDIKFFICGGSAERMKTFALKLAETLGIKAPFGYNLSHIGSTSRYTTYKVGPVLIANHGMGMPSISILLHEVTKLLEYAGAHDAIYIRMGTSGGVGVEGGTVVLTSEALNHELRPVHVVPILGKLHERPAVLDAAVTAEIAAVCDDISIPYAIGKTLCADDFYEEQGRLDGAICEYTNEEKLAFLQVCHDAGTRNIEMESRLFAAFTHKLNIPAAVVCVTLLNRLEGDQVTKPHSVLEEYDLRPMSVVLAYIKSKLQQ</sequence>
<dbReference type="CDD" id="cd17763">
    <property type="entry name" value="UP_hUPP-like"/>
    <property type="match status" value="1"/>
</dbReference>
<dbReference type="VEuPathDB" id="FungiDB:SDRG_00237"/>
<dbReference type="NCBIfam" id="TIGR01719">
    <property type="entry name" value="euk_UDPppase"/>
    <property type="match status" value="1"/>
</dbReference>
<dbReference type="GO" id="GO:0009166">
    <property type="term" value="P:nucleotide catabolic process"/>
    <property type="evidence" value="ECO:0007669"/>
    <property type="project" value="InterPro"/>
</dbReference>
<keyword evidence="5" id="KW-1185">Reference proteome</keyword>
<comment type="similarity">
    <text evidence="1">Belongs to the PNP/UDP phosphorylase family.</text>
</comment>
<dbReference type="GO" id="GO:0004850">
    <property type="term" value="F:uridine phosphorylase activity"/>
    <property type="evidence" value="ECO:0007669"/>
    <property type="project" value="InterPro"/>
</dbReference>
<feature type="domain" description="Nucleoside phosphorylase" evidence="3">
    <location>
        <begin position="44"/>
        <end position="284"/>
    </location>
</feature>
<accession>T0QWC1</accession>
<dbReference type="GO" id="GO:0005829">
    <property type="term" value="C:cytosol"/>
    <property type="evidence" value="ECO:0007669"/>
    <property type="project" value="TreeGrafter"/>
</dbReference>
<dbReference type="PANTHER" id="PTHR43691:SF11">
    <property type="entry name" value="FI09636P-RELATED"/>
    <property type="match status" value="1"/>
</dbReference>
<dbReference type="GeneID" id="19940964"/>
<dbReference type="AlphaFoldDB" id="T0QWC1"/>
<dbReference type="InterPro" id="IPR000845">
    <property type="entry name" value="Nucleoside_phosphorylase_d"/>
</dbReference>
<dbReference type="InParanoid" id="T0QWC1"/>
<evidence type="ECO:0000256" key="1">
    <source>
        <dbReference type="ARBA" id="ARBA00010456"/>
    </source>
</evidence>
<dbReference type="STRING" id="1156394.T0QWC1"/>
<reference evidence="4 5" key="1">
    <citation type="submission" date="2012-04" db="EMBL/GenBank/DDBJ databases">
        <title>The Genome Sequence of Saprolegnia declina VS20.</title>
        <authorList>
            <consortium name="The Broad Institute Genome Sequencing Platform"/>
            <person name="Russ C."/>
            <person name="Nusbaum C."/>
            <person name="Tyler B."/>
            <person name="van West P."/>
            <person name="Dieguez-Uribeondo J."/>
            <person name="de Bruijn I."/>
            <person name="Tripathy S."/>
            <person name="Jiang R."/>
            <person name="Young S.K."/>
            <person name="Zeng Q."/>
            <person name="Gargeya S."/>
            <person name="Fitzgerald M."/>
            <person name="Haas B."/>
            <person name="Abouelleil A."/>
            <person name="Alvarado L."/>
            <person name="Arachchi H.M."/>
            <person name="Berlin A."/>
            <person name="Chapman S.B."/>
            <person name="Goldberg J."/>
            <person name="Griggs A."/>
            <person name="Gujja S."/>
            <person name="Hansen M."/>
            <person name="Howarth C."/>
            <person name="Imamovic A."/>
            <person name="Larimer J."/>
            <person name="McCowen C."/>
            <person name="Montmayeur A."/>
            <person name="Murphy C."/>
            <person name="Neiman D."/>
            <person name="Pearson M."/>
            <person name="Priest M."/>
            <person name="Roberts A."/>
            <person name="Saif S."/>
            <person name="Shea T."/>
            <person name="Sisk P."/>
            <person name="Sykes S."/>
            <person name="Wortman J."/>
            <person name="Nusbaum C."/>
            <person name="Birren B."/>
        </authorList>
    </citation>
    <scope>NUCLEOTIDE SEQUENCE [LARGE SCALE GENOMIC DNA]</scope>
    <source>
        <strain evidence="4 5">VS20</strain>
    </source>
</reference>
<dbReference type="InterPro" id="IPR035994">
    <property type="entry name" value="Nucleoside_phosphorylase_sf"/>
</dbReference>
<dbReference type="OrthoDB" id="204058at2759"/>
<feature type="binding site" evidence="2">
    <location>
        <position position="204"/>
    </location>
    <ligand>
        <name>substrate</name>
    </ligand>
</feature>
<dbReference type="PANTHER" id="PTHR43691">
    <property type="entry name" value="URIDINE PHOSPHORYLASE"/>
    <property type="match status" value="1"/>
</dbReference>
<gene>
    <name evidence="4" type="ORF">SDRG_00237</name>
</gene>
<evidence type="ECO:0000259" key="3">
    <source>
        <dbReference type="Pfam" id="PF01048"/>
    </source>
</evidence>
<feature type="binding site" evidence="2">
    <location>
        <position position="206"/>
    </location>
    <ligand>
        <name>substrate</name>
    </ligand>
</feature>
<dbReference type="GO" id="GO:0006218">
    <property type="term" value="P:uridine catabolic process"/>
    <property type="evidence" value="ECO:0007669"/>
    <property type="project" value="TreeGrafter"/>
</dbReference>
<evidence type="ECO:0000256" key="2">
    <source>
        <dbReference type="PIRSR" id="PIRSR610059-50"/>
    </source>
</evidence>
<evidence type="ECO:0000313" key="5">
    <source>
        <dbReference type="Proteomes" id="UP000030762"/>
    </source>
</evidence>
<dbReference type="SUPFAM" id="SSF53167">
    <property type="entry name" value="Purine and uridine phosphorylases"/>
    <property type="match status" value="1"/>
</dbReference>
<dbReference type="EMBL" id="JH767132">
    <property type="protein sequence ID" value="EQC42504.1"/>
    <property type="molecule type" value="Genomic_DNA"/>
</dbReference>
<dbReference type="InterPro" id="IPR010059">
    <property type="entry name" value="Uridine_phosphorylase_euk"/>
</dbReference>
<feature type="binding site" evidence="2">
    <location>
        <position position="82"/>
    </location>
    <ligand>
        <name>phosphate</name>
        <dbReference type="ChEBI" id="CHEBI:43474"/>
    </ligand>
</feature>
<dbReference type="eggNOG" id="KOG3728">
    <property type="taxonomic scope" value="Eukaryota"/>
</dbReference>
<protein>
    <submittedName>
        <fullName evidence="4">Uridine phosphorylase</fullName>
    </submittedName>
</protein>
<evidence type="ECO:0000313" key="4">
    <source>
        <dbReference type="EMBL" id="EQC42504.1"/>
    </source>
</evidence>
<dbReference type="Pfam" id="PF01048">
    <property type="entry name" value="PNP_UDP_1"/>
    <property type="match status" value="1"/>
</dbReference>
<dbReference type="OMA" id="HPNICAG"/>
<name>T0QWC1_SAPDV</name>
<dbReference type="Gene3D" id="3.40.50.1580">
    <property type="entry name" value="Nucleoside phosphorylase domain"/>
    <property type="match status" value="1"/>
</dbReference>
<dbReference type="Proteomes" id="UP000030762">
    <property type="component" value="Unassembled WGS sequence"/>
</dbReference>
<proteinExistence type="inferred from homology"/>
<organism evidence="4 5">
    <name type="scientific">Saprolegnia diclina (strain VS20)</name>
    <dbReference type="NCBI Taxonomy" id="1156394"/>
    <lineage>
        <taxon>Eukaryota</taxon>
        <taxon>Sar</taxon>
        <taxon>Stramenopiles</taxon>
        <taxon>Oomycota</taxon>
        <taxon>Saprolegniomycetes</taxon>
        <taxon>Saprolegniales</taxon>
        <taxon>Saprolegniaceae</taxon>
        <taxon>Saprolegnia</taxon>
    </lineage>
</organism>
<feature type="binding site" evidence="2">
    <location>
        <begin position="126"/>
        <end position="129"/>
    </location>
    <ligand>
        <name>phosphate</name>
        <dbReference type="ChEBI" id="CHEBI:43474"/>
    </ligand>
</feature>
<dbReference type="RefSeq" id="XP_008603927.1">
    <property type="nucleotide sequence ID" value="XM_008605705.1"/>
</dbReference>